<evidence type="ECO:0000256" key="2">
    <source>
        <dbReference type="SAM" id="MobiDB-lite"/>
    </source>
</evidence>
<dbReference type="PANTHER" id="PTHR31099">
    <property type="entry name" value="OS06G0165300 PROTEIN"/>
    <property type="match status" value="1"/>
</dbReference>
<dbReference type="AlphaFoldDB" id="A0A9K3GTD4"/>
<gene>
    <name evidence="4" type="ORF">HanXRQr2_Chr17g0794931</name>
</gene>
<dbReference type="Pfam" id="PF04195">
    <property type="entry name" value="Transposase_28"/>
    <property type="match status" value="1"/>
</dbReference>
<name>A0A9K3GTD4_HELAN</name>
<feature type="coiled-coil region" evidence="1">
    <location>
        <begin position="694"/>
        <end position="728"/>
    </location>
</feature>
<comment type="caution">
    <text evidence="4">The sequence shown here is derived from an EMBL/GenBank/DDBJ whole genome shotgun (WGS) entry which is preliminary data.</text>
</comment>
<protein>
    <recommendedName>
        <fullName evidence="3">Transposase (putative) gypsy type domain-containing protein</fullName>
    </recommendedName>
</protein>
<reference evidence="4" key="1">
    <citation type="journal article" date="2017" name="Nature">
        <title>The sunflower genome provides insights into oil metabolism, flowering and Asterid evolution.</title>
        <authorList>
            <person name="Badouin H."/>
            <person name="Gouzy J."/>
            <person name="Grassa C.J."/>
            <person name="Murat F."/>
            <person name="Staton S.E."/>
            <person name="Cottret L."/>
            <person name="Lelandais-Briere C."/>
            <person name="Owens G.L."/>
            <person name="Carrere S."/>
            <person name="Mayjonade B."/>
            <person name="Legrand L."/>
            <person name="Gill N."/>
            <person name="Kane N.C."/>
            <person name="Bowers J.E."/>
            <person name="Hubner S."/>
            <person name="Bellec A."/>
            <person name="Berard A."/>
            <person name="Berges H."/>
            <person name="Blanchet N."/>
            <person name="Boniface M.C."/>
            <person name="Brunel D."/>
            <person name="Catrice O."/>
            <person name="Chaidir N."/>
            <person name="Claudel C."/>
            <person name="Donnadieu C."/>
            <person name="Faraut T."/>
            <person name="Fievet G."/>
            <person name="Helmstetter N."/>
            <person name="King M."/>
            <person name="Knapp S.J."/>
            <person name="Lai Z."/>
            <person name="Le Paslier M.C."/>
            <person name="Lippi Y."/>
            <person name="Lorenzon L."/>
            <person name="Mandel J.R."/>
            <person name="Marage G."/>
            <person name="Marchand G."/>
            <person name="Marquand E."/>
            <person name="Bret-Mestries E."/>
            <person name="Morien E."/>
            <person name="Nambeesan S."/>
            <person name="Nguyen T."/>
            <person name="Pegot-Espagnet P."/>
            <person name="Pouilly N."/>
            <person name="Raftis F."/>
            <person name="Sallet E."/>
            <person name="Schiex T."/>
            <person name="Thomas J."/>
            <person name="Vandecasteele C."/>
            <person name="Vares D."/>
            <person name="Vear F."/>
            <person name="Vautrin S."/>
            <person name="Crespi M."/>
            <person name="Mangin B."/>
            <person name="Burke J.M."/>
            <person name="Salse J."/>
            <person name="Munos S."/>
            <person name="Vincourt P."/>
            <person name="Rieseberg L.H."/>
            <person name="Langlade N.B."/>
        </authorList>
    </citation>
    <scope>NUCLEOTIDE SEQUENCE</scope>
    <source>
        <tissue evidence="4">Leaves</tissue>
    </source>
</reference>
<sequence>MVPGKDNLADSVSVLTPRQFDKFVREYRIPLDLHPVLPSRTEVIYPFRQGKFPFYTRVCNFANYRVPFSRFLIKVLQFFRVHISQVNPFGLSRVNHFELSCRALDQKPDLNVFRYFYKFITAGDWYTFAHRENVPSPSSNERSSLKNWKDNFFWLDDRCLLEDMRWRFKDQSMSFDLDEDFVFNESLGRALVEHQSPIRPLPEHFLWLGRVSFSWARGDKDWPIIRRKSDRAAMSLLDALKVPSMDVFYFDFEQQGEEDVPLMKHVAPSAHPIRGQTDPNVTTSSAAEATSSVPKSPSERDAIKTVSLIPISSKEAGGSSGSQTGRKSILDDVDDDPEIRGLDEALLSRHSSLKSKGIELGADLTIRSRKRKNETVQIRSSDPLLMPKLKKTKGDSHSEGNIMEELDEHLTGGKFSREEAALARNKPAPVYSGGFVPDSEVESMEVENPVGTDKGKAHSEPKVVTFSGTHLGSSLGPDCFLDDEEDQVSSLPSSWFGPELMSFFRYADLFSDDMEIDPVTAEEKFIPDWDIRNKDTVMDTLTARTMLFNINTPIDHVRSRKMKNPDLGVAVLTNQAQSNIFVTELYRRWIEAESVRENLEKEIRSLKRKVQRSPEVEKKIAQLTQDLRTQQEKVNSLTAQNQSSQAAAAAAAEDRDKISSEFKVFSESMKQKDEEHKMVLAKMEESLNKARLAYESMMAGEADLKDRIEEMKAENASLRAKVDGLCETKVWMLSEGA</sequence>
<keyword evidence="5" id="KW-1185">Reference proteome</keyword>
<evidence type="ECO:0000256" key="1">
    <source>
        <dbReference type="SAM" id="Coils"/>
    </source>
</evidence>
<dbReference type="Proteomes" id="UP000215914">
    <property type="component" value="Unassembled WGS sequence"/>
</dbReference>
<accession>A0A9K3GTD4</accession>
<feature type="region of interest" description="Disordered" evidence="2">
    <location>
        <begin position="270"/>
        <end position="336"/>
    </location>
</feature>
<feature type="coiled-coil region" evidence="1">
    <location>
        <begin position="589"/>
        <end position="647"/>
    </location>
</feature>
<feature type="compositionally biased region" description="Low complexity" evidence="2">
    <location>
        <begin position="282"/>
        <end position="292"/>
    </location>
</feature>
<evidence type="ECO:0000313" key="5">
    <source>
        <dbReference type="Proteomes" id="UP000215914"/>
    </source>
</evidence>
<keyword evidence="1" id="KW-0175">Coiled coil</keyword>
<feature type="domain" description="Transposase (putative) gypsy type" evidence="3">
    <location>
        <begin position="64"/>
        <end position="118"/>
    </location>
</feature>
<reference evidence="4" key="2">
    <citation type="submission" date="2020-06" db="EMBL/GenBank/DDBJ databases">
        <title>Helianthus annuus Genome sequencing and assembly Release 2.</title>
        <authorList>
            <person name="Gouzy J."/>
            <person name="Langlade N."/>
            <person name="Munos S."/>
        </authorList>
    </citation>
    <scope>NUCLEOTIDE SEQUENCE</scope>
    <source>
        <tissue evidence="4">Leaves</tissue>
    </source>
</reference>
<evidence type="ECO:0000259" key="3">
    <source>
        <dbReference type="Pfam" id="PF04195"/>
    </source>
</evidence>
<dbReference type="InterPro" id="IPR007321">
    <property type="entry name" value="Transposase_28"/>
</dbReference>
<dbReference type="PANTHER" id="PTHR31099:SF41">
    <property type="entry name" value="TRANSPOSASE (PUTATIVE), GYPSY TYPE-RELATED"/>
    <property type="match status" value="1"/>
</dbReference>
<organism evidence="4 5">
    <name type="scientific">Helianthus annuus</name>
    <name type="common">Common sunflower</name>
    <dbReference type="NCBI Taxonomy" id="4232"/>
    <lineage>
        <taxon>Eukaryota</taxon>
        <taxon>Viridiplantae</taxon>
        <taxon>Streptophyta</taxon>
        <taxon>Embryophyta</taxon>
        <taxon>Tracheophyta</taxon>
        <taxon>Spermatophyta</taxon>
        <taxon>Magnoliopsida</taxon>
        <taxon>eudicotyledons</taxon>
        <taxon>Gunneridae</taxon>
        <taxon>Pentapetalae</taxon>
        <taxon>asterids</taxon>
        <taxon>campanulids</taxon>
        <taxon>Asterales</taxon>
        <taxon>Asteraceae</taxon>
        <taxon>Asteroideae</taxon>
        <taxon>Heliantheae alliance</taxon>
        <taxon>Heliantheae</taxon>
        <taxon>Helianthus</taxon>
    </lineage>
</organism>
<proteinExistence type="predicted"/>
<dbReference type="Gramene" id="mRNA:HanXRQr2_Chr17g0794931">
    <property type="protein sequence ID" value="mRNA:HanXRQr2_Chr17g0794931"/>
    <property type="gene ID" value="HanXRQr2_Chr17g0794931"/>
</dbReference>
<evidence type="ECO:0000313" key="4">
    <source>
        <dbReference type="EMBL" id="KAF5754765.1"/>
    </source>
</evidence>
<dbReference type="EMBL" id="MNCJ02000332">
    <property type="protein sequence ID" value="KAF5754765.1"/>
    <property type="molecule type" value="Genomic_DNA"/>
</dbReference>